<dbReference type="GO" id="GO:0097351">
    <property type="term" value="F:toxin sequestering activity"/>
    <property type="evidence" value="ECO:0007669"/>
    <property type="project" value="InterPro"/>
</dbReference>
<keyword evidence="1 3" id="KW-0238">DNA-binding</keyword>
<reference evidence="3 4" key="1">
    <citation type="submission" date="2018-10" db="EMBL/GenBank/DDBJ databases">
        <title>The complete genome of Acinetobacter wuhouensis strain WCHAW010062.</title>
        <authorList>
            <person name="Hu Y."/>
            <person name="Long H."/>
            <person name="Feng Y."/>
            <person name="Zong Z."/>
        </authorList>
    </citation>
    <scope>NUCLEOTIDE SEQUENCE [LARGE SCALE GENOMIC DNA]</scope>
    <source>
        <strain evidence="3 4">WCHAW010062</strain>
        <plasmid evidence="3 4">p4_010062</plasmid>
    </source>
</reference>
<dbReference type="PANTHER" id="PTHR40516:SF1">
    <property type="entry name" value="ANTITOXIN CHPS-RELATED"/>
    <property type="match status" value="1"/>
</dbReference>
<keyword evidence="3" id="KW-0614">Plasmid</keyword>
<proteinExistence type="predicted"/>
<organism evidence="3 4">
    <name type="scientific">Acinetobacter wuhouensis</name>
    <dbReference type="NCBI Taxonomy" id="1879050"/>
    <lineage>
        <taxon>Bacteria</taxon>
        <taxon>Pseudomonadati</taxon>
        <taxon>Pseudomonadota</taxon>
        <taxon>Gammaproteobacteria</taxon>
        <taxon>Moraxellales</taxon>
        <taxon>Moraxellaceae</taxon>
        <taxon>Acinetobacter</taxon>
    </lineage>
</organism>
<dbReference type="Pfam" id="PF04014">
    <property type="entry name" value="MazE_antitoxin"/>
    <property type="match status" value="1"/>
</dbReference>
<dbReference type="GO" id="GO:0003677">
    <property type="term" value="F:DNA binding"/>
    <property type="evidence" value="ECO:0007669"/>
    <property type="project" value="UniProtKB-UniRule"/>
</dbReference>
<dbReference type="InterPro" id="IPR039052">
    <property type="entry name" value="Antitox_PemI-like"/>
</dbReference>
<dbReference type="InterPro" id="IPR007159">
    <property type="entry name" value="SpoVT-AbrB_dom"/>
</dbReference>
<dbReference type="RefSeq" id="WP_087554406.1">
    <property type="nucleotide sequence ID" value="NZ_CP033124.1"/>
</dbReference>
<dbReference type="SMART" id="SM00966">
    <property type="entry name" value="SpoVT_AbrB"/>
    <property type="match status" value="1"/>
</dbReference>
<dbReference type="Gene3D" id="2.10.260.10">
    <property type="match status" value="1"/>
</dbReference>
<accession>A0A3G2SWT5</accession>
<evidence type="ECO:0000313" key="3">
    <source>
        <dbReference type="EMBL" id="AYO52303.1"/>
    </source>
</evidence>
<dbReference type="Proteomes" id="UP000279962">
    <property type="component" value="Plasmid p4_010062"/>
</dbReference>
<protein>
    <submittedName>
        <fullName evidence="3">AbrB/MazE/SpoVT family DNA-binding domain-containing protein</fullName>
    </submittedName>
</protein>
<name>A0A3G2SWT5_9GAMM</name>
<dbReference type="SUPFAM" id="SSF89447">
    <property type="entry name" value="AbrB/MazE/MraZ-like"/>
    <property type="match status" value="1"/>
</dbReference>
<evidence type="ECO:0000259" key="2">
    <source>
        <dbReference type="PROSITE" id="PS51740"/>
    </source>
</evidence>
<dbReference type="PANTHER" id="PTHR40516">
    <property type="entry name" value="ANTITOXIN CHPS-RELATED"/>
    <property type="match status" value="1"/>
</dbReference>
<evidence type="ECO:0000256" key="1">
    <source>
        <dbReference type="PROSITE-ProRule" id="PRU01076"/>
    </source>
</evidence>
<dbReference type="EMBL" id="CP033124">
    <property type="protein sequence ID" value="AYO52303.1"/>
    <property type="molecule type" value="Genomic_DNA"/>
</dbReference>
<dbReference type="PROSITE" id="PS51740">
    <property type="entry name" value="SPOVT_ABRB"/>
    <property type="match status" value="1"/>
</dbReference>
<geneLocation type="plasmid" evidence="3 4">
    <name>p4_010062</name>
</geneLocation>
<sequence>MELTIKRWGNSAALRLPADLLNGLNLKPESVVDVSMRNKAIIIKPIQKKSELSLEKLLAGITAENLHGEVDTGYAVGKEFF</sequence>
<feature type="domain" description="SpoVT-AbrB" evidence="2">
    <location>
        <begin position="3"/>
        <end position="48"/>
    </location>
</feature>
<gene>
    <name evidence="3" type="ORF">CDG68_00715</name>
</gene>
<dbReference type="InterPro" id="IPR037914">
    <property type="entry name" value="SpoVT-AbrB_sf"/>
</dbReference>
<dbReference type="AlphaFoldDB" id="A0A3G2SWT5"/>
<evidence type="ECO:0000313" key="4">
    <source>
        <dbReference type="Proteomes" id="UP000279962"/>
    </source>
</evidence>